<evidence type="ECO:0000256" key="1">
    <source>
        <dbReference type="SAM" id="MobiDB-lite"/>
    </source>
</evidence>
<keyword evidence="2" id="KW-0732">Signal</keyword>
<feature type="compositionally biased region" description="Low complexity" evidence="1">
    <location>
        <begin position="27"/>
        <end position="40"/>
    </location>
</feature>
<accession>A0A1I1SNP3</accession>
<dbReference type="RefSeq" id="WP_096333259.1">
    <property type="nucleotide sequence ID" value="NZ_FOMX01000002.1"/>
</dbReference>
<dbReference type="Proteomes" id="UP000199400">
    <property type="component" value="Unassembled WGS sequence"/>
</dbReference>
<evidence type="ECO:0000313" key="3">
    <source>
        <dbReference type="EMBL" id="SFD48105.1"/>
    </source>
</evidence>
<sequence length="165" mass="17743">MSSRAALFSLSLAASAVIGCTGAGEAPSPSDMSKKSPPSSAAEGGALEGFPLSRLRFDHNPVEPLELPTPLSEDDLKARGVQSHHVFTATSPRVWLFVFEFADQNAMFAALQDPRLLLPSEPPYSPASAFTGRWLLVTGFPSEKPVSPEMEAARTIFLERWAGQE</sequence>
<reference evidence="4" key="1">
    <citation type="submission" date="2016-10" db="EMBL/GenBank/DDBJ databases">
        <authorList>
            <person name="Varghese N."/>
            <person name="Submissions S."/>
        </authorList>
    </citation>
    <scope>NUCLEOTIDE SEQUENCE [LARGE SCALE GENOMIC DNA]</scope>
    <source>
        <strain evidence="4">ATCC 25963</strain>
    </source>
</reference>
<dbReference type="EMBL" id="FOMX01000002">
    <property type="protein sequence ID" value="SFD48105.1"/>
    <property type="molecule type" value="Genomic_DNA"/>
</dbReference>
<protein>
    <recommendedName>
        <fullName evidence="5">Lipoprotein</fullName>
    </recommendedName>
</protein>
<evidence type="ECO:0000313" key="4">
    <source>
        <dbReference type="Proteomes" id="UP000199400"/>
    </source>
</evidence>
<gene>
    <name evidence="3" type="ORF">SAMN02745121_00168</name>
</gene>
<feature type="chain" id="PRO_5011681176" description="Lipoprotein" evidence="2">
    <location>
        <begin position="17"/>
        <end position="165"/>
    </location>
</feature>
<dbReference type="PROSITE" id="PS51257">
    <property type="entry name" value="PROKAR_LIPOPROTEIN"/>
    <property type="match status" value="1"/>
</dbReference>
<organism evidence="3 4">
    <name type="scientific">Nannocystis exedens</name>
    <dbReference type="NCBI Taxonomy" id="54"/>
    <lineage>
        <taxon>Bacteria</taxon>
        <taxon>Pseudomonadati</taxon>
        <taxon>Myxococcota</taxon>
        <taxon>Polyangia</taxon>
        <taxon>Nannocystales</taxon>
        <taxon>Nannocystaceae</taxon>
        <taxon>Nannocystis</taxon>
    </lineage>
</organism>
<name>A0A1I1SNP3_9BACT</name>
<feature type="region of interest" description="Disordered" evidence="1">
    <location>
        <begin position="23"/>
        <end position="46"/>
    </location>
</feature>
<keyword evidence="4" id="KW-1185">Reference proteome</keyword>
<dbReference type="AlphaFoldDB" id="A0A1I1SNP3"/>
<evidence type="ECO:0000256" key="2">
    <source>
        <dbReference type="SAM" id="SignalP"/>
    </source>
</evidence>
<dbReference type="OrthoDB" id="10013816at2"/>
<evidence type="ECO:0008006" key="5">
    <source>
        <dbReference type="Google" id="ProtNLM"/>
    </source>
</evidence>
<feature type="signal peptide" evidence="2">
    <location>
        <begin position="1"/>
        <end position="16"/>
    </location>
</feature>
<proteinExistence type="predicted"/>